<comment type="similarity">
    <text evidence="1">Belongs to the UPF0352 family.</text>
</comment>
<dbReference type="SUPFAM" id="SSF158651">
    <property type="entry name" value="YejL-like"/>
    <property type="match status" value="1"/>
</dbReference>
<dbReference type="EMBL" id="CP157947">
    <property type="protein sequence ID" value="XBS68573.1"/>
    <property type="molecule type" value="Genomic_DNA"/>
</dbReference>
<dbReference type="PIRSF" id="PIRSF006188">
    <property type="entry name" value="UCP006188"/>
    <property type="match status" value="1"/>
</dbReference>
<proteinExistence type="inferred from homology"/>
<dbReference type="Pfam" id="PF07208">
    <property type="entry name" value="DUF1414"/>
    <property type="match status" value="1"/>
</dbReference>
<dbReference type="AlphaFoldDB" id="A0AAU7Q654"/>
<protein>
    <recommendedName>
        <fullName evidence="1">UPF0352 protein ABK905_18155</fullName>
    </recommendedName>
</protein>
<accession>A0AAU7Q654</accession>
<evidence type="ECO:0000256" key="1">
    <source>
        <dbReference type="HAMAP-Rule" id="MF_00816"/>
    </source>
</evidence>
<dbReference type="InterPro" id="IPR023202">
    <property type="entry name" value="YejL_sf"/>
</dbReference>
<sequence length="75" mass="8279">MPQTSRYSDEQIETLLNELSAVLAKHHTPTDLSLMVLGNMITHIITTSVSPEQRKTLARSFSEALQSSVGDVDTH</sequence>
<evidence type="ECO:0000313" key="2">
    <source>
        <dbReference type="EMBL" id="XBS68573.1"/>
    </source>
</evidence>
<dbReference type="NCBIfam" id="NF010242">
    <property type="entry name" value="PRK13689.1"/>
    <property type="match status" value="1"/>
</dbReference>
<organism evidence="2">
    <name type="scientific">Acerihabitans sp. KWT182</name>
    <dbReference type="NCBI Taxonomy" id="3157919"/>
    <lineage>
        <taxon>Bacteria</taxon>
        <taxon>Pseudomonadati</taxon>
        <taxon>Pseudomonadota</taxon>
        <taxon>Gammaproteobacteria</taxon>
        <taxon>Enterobacterales</taxon>
        <taxon>Pectobacteriaceae</taxon>
        <taxon>Acerihabitans</taxon>
    </lineage>
</organism>
<gene>
    <name evidence="2" type="ORF">ABK905_18155</name>
</gene>
<dbReference type="Gene3D" id="1.10.3390.10">
    <property type="entry name" value="YejL-like"/>
    <property type="match status" value="1"/>
</dbReference>
<name>A0AAU7Q654_9GAMM</name>
<dbReference type="InterPro" id="IPR009857">
    <property type="entry name" value="UPF0352"/>
</dbReference>
<reference evidence="2" key="1">
    <citation type="submission" date="2024-06" db="EMBL/GenBank/DDBJ databases">
        <authorList>
            <person name="Coelho C."/>
            <person name="Bento M."/>
            <person name="Garcia E."/>
            <person name="Camelo A."/>
            <person name="Brandao I."/>
            <person name="Espirito Santo C."/>
            <person name="Trovao J."/>
            <person name="Verissimo A."/>
            <person name="Costa J."/>
            <person name="Tiago I."/>
        </authorList>
    </citation>
    <scope>NUCLEOTIDE SEQUENCE</scope>
    <source>
        <strain evidence="2">KWT182</strain>
    </source>
</reference>
<dbReference type="HAMAP" id="MF_00816">
    <property type="entry name" value="UPF0352"/>
    <property type="match status" value="1"/>
</dbReference>